<dbReference type="GO" id="GO:0022857">
    <property type="term" value="F:transmembrane transporter activity"/>
    <property type="evidence" value="ECO:0007669"/>
    <property type="project" value="InterPro"/>
</dbReference>
<evidence type="ECO:0000256" key="3">
    <source>
        <dbReference type="ARBA" id="ARBA00010072"/>
    </source>
</evidence>
<reference evidence="13" key="1">
    <citation type="submission" date="2016-10" db="EMBL/GenBank/DDBJ databases">
        <authorList>
            <person name="Varghese N."/>
            <person name="Submissions S."/>
        </authorList>
    </citation>
    <scope>NUCLEOTIDE SEQUENCE [LARGE SCALE GENOMIC DNA]</scope>
    <source>
        <strain evidence="13">DSM 5918</strain>
    </source>
</reference>
<dbReference type="AlphaFoldDB" id="A0A1I3V331"/>
<comment type="subcellular location">
    <subcellularLocation>
        <location evidence="2">Cell inner membrane</location>
        <topology evidence="2">Multi-pass membrane protein</topology>
    </subcellularLocation>
    <subcellularLocation>
        <location evidence="10">Cell membrane</location>
        <topology evidence="10">Multi-pass membrane protein</topology>
    </subcellularLocation>
</comment>
<evidence type="ECO:0000313" key="13">
    <source>
        <dbReference type="Proteomes" id="UP000198635"/>
    </source>
</evidence>
<dbReference type="CDD" id="cd06261">
    <property type="entry name" value="TM_PBP2"/>
    <property type="match status" value="1"/>
</dbReference>
<dbReference type="Pfam" id="PF00528">
    <property type="entry name" value="BPD_transp_1"/>
    <property type="match status" value="1"/>
</dbReference>
<proteinExistence type="inferred from homology"/>
<evidence type="ECO:0000256" key="9">
    <source>
        <dbReference type="ARBA" id="ARBA00023136"/>
    </source>
</evidence>
<evidence type="ECO:0000313" key="12">
    <source>
        <dbReference type="EMBL" id="SFJ89858.1"/>
    </source>
</evidence>
<organism evidence="12 13">
    <name type="scientific">Desulfomicrobium apsheronum</name>
    <dbReference type="NCBI Taxonomy" id="52560"/>
    <lineage>
        <taxon>Bacteria</taxon>
        <taxon>Pseudomonadati</taxon>
        <taxon>Thermodesulfobacteriota</taxon>
        <taxon>Desulfovibrionia</taxon>
        <taxon>Desulfovibrionales</taxon>
        <taxon>Desulfomicrobiaceae</taxon>
        <taxon>Desulfomicrobium</taxon>
    </lineage>
</organism>
<evidence type="ECO:0000256" key="8">
    <source>
        <dbReference type="ARBA" id="ARBA00022989"/>
    </source>
</evidence>
<evidence type="ECO:0000256" key="7">
    <source>
        <dbReference type="ARBA" id="ARBA00022970"/>
    </source>
</evidence>
<dbReference type="InterPro" id="IPR010065">
    <property type="entry name" value="AA_ABC_transptr_permease_3TM"/>
</dbReference>
<feature type="transmembrane region" description="Helical" evidence="10">
    <location>
        <begin position="271"/>
        <end position="293"/>
    </location>
</feature>
<dbReference type="STRING" id="52560.SAMN04488082_10945"/>
<evidence type="ECO:0000256" key="10">
    <source>
        <dbReference type="RuleBase" id="RU363032"/>
    </source>
</evidence>
<dbReference type="EMBL" id="FORX01000009">
    <property type="protein sequence ID" value="SFJ89858.1"/>
    <property type="molecule type" value="Genomic_DNA"/>
</dbReference>
<dbReference type="Proteomes" id="UP000198635">
    <property type="component" value="Unassembled WGS sequence"/>
</dbReference>
<protein>
    <submittedName>
        <fullName evidence="12">Amino acid ABC transporter membrane protein 2, PAAT family</fullName>
    </submittedName>
</protein>
<keyword evidence="7" id="KW-0029">Amino-acid transport</keyword>
<dbReference type="Gene3D" id="1.10.3720.10">
    <property type="entry name" value="MetI-like"/>
    <property type="match status" value="1"/>
</dbReference>
<comment type="function">
    <text evidence="1">Part of the binding-protein-dependent transport system for glutamine; probably responsible for the translocation of the substrate across the membrane.</text>
</comment>
<feature type="transmembrane region" description="Helical" evidence="10">
    <location>
        <begin position="118"/>
        <end position="135"/>
    </location>
</feature>
<dbReference type="InterPro" id="IPR000515">
    <property type="entry name" value="MetI-like"/>
</dbReference>
<evidence type="ECO:0000256" key="6">
    <source>
        <dbReference type="ARBA" id="ARBA00022692"/>
    </source>
</evidence>
<dbReference type="PROSITE" id="PS50928">
    <property type="entry name" value="ABC_TM1"/>
    <property type="match status" value="1"/>
</dbReference>
<feature type="transmembrane region" description="Helical" evidence="10">
    <location>
        <begin position="71"/>
        <end position="97"/>
    </location>
</feature>
<dbReference type="InterPro" id="IPR035906">
    <property type="entry name" value="MetI-like_sf"/>
</dbReference>
<keyword evidence="8 10" id="KW-1133">Transmembrane helix</keyword>
<evidence type="ECO:0000256" key="2">
    <source>
        <dbReference type="ARBA" id="ARBA00004429"/>
    </source>
</evidence>
<dbReference type="InterPro" id="IPR043429">
    <property type="entry name" value="ArtM/GltK/GlnP/TcyL/YhdX-like"/>
</dbReference>
<evidence type="ECO:0000259" key="11">
    <source>
        <dbReference type="PROSITE" id="PS50928"/>
    </source>
</evidence>
<evidence type="ECO:0000256" key="5">
    <source>
        <dbReference type="ARBA" id="ARBA00022475"/>
    </source>
</evidence>
<keyword evidence="4 10" id="KW-0813">Transport</keyword>
<accession>A0A1I3V331</accession>
<keyword evidence="6 10" id="KW-0812">Transmembrane</keyword>
<dbReference type="PANTHER" id="PTHR30614">
    <property type="entry name" value="MEMBRANE COMPONENT OF AMINO ACID ABC TRANSPORTER"/>
    <property type="match status" value="1"/>
</dbReference>
<feature type="domain" description="ABC transmembrane type-1" evidence="11">
    <location>
        <begin position="76"/>
        <end position="292"/>
    </location>
</feature>
<gene>
    <name evidence="12" type="ORF">SAMN04488082_10945</name>
</gene>
<dbReference type="NCBIfam" id="TIGR01726">
    <property type="entry name" value="HEQRo_perm_3TM"/>
    <property type="match status" value="1"/>
</dbReference>
<name>A0A1I3V331_9BACT</name>
<dbReference type="RefSeq" id="WP_245751079.1">
    <property type="nucleotide sequence ID" value="NZ_FORX01000009.1"/>
</dbReference>
<feature type="transmembrane region" description="Helical" evidence="10">
    <location>
        <begin position="23"/>
        <end position="43"/>
    </location>
</feature>
<comment type="similarity">
    <text evidence="3">Belongs to the binding-protein-dependent transport system permease family. HisMQ subfamily.</text>
</comment>
<keyword evidence="9 10" id="KW-0472">Membrane</keyword>
<keyword evidence="5" id="KW-1003">Cell membrane</keyword>
<evidence type="ECO:0000256" key="1">
    <source>
        <dbReference type="ARBA" id="ARBA00003159"/>
    </source>
</evidence>
<dbReference type="GO" id="GO:0006865">
    <property type="term" value="P:amino acid transport"/>
    <property type="evidence" value="ECO:0007669"/>
    <property type="project" value="UniProtKB-KW"/>
</dbReference>
<keyword evidence="13" id="KW-1185">Reference proteome</keyword>
<dbReference type="PANTHER" id="PTHR30614:SF20">
    <property type="entry name" value="GLUTAMINE TRANSPORT SYSTEM PERMEASE PROTEIN GLNP"/>
    <property type="match status" value="1"/>
</dbReference>
<sequence length="305" mass="33252">MSPATRQPPGIGLRTGRGPRPPLTKLDAVLLIFLAACAGYVVWRVSAQNGKPWEWGVLGQYLVRADGRPGLLLQGLFTTIRLTCWSALIALFLGVWAGLARTSPSLYLRLVGSTYVELCRNLPPLVLIFLCYFFLADQIAPAIGLQDALRTAPDGVKAVAGVLIGRLDQVDAFVTAAFTLGLYEGAYVAEIVRGGIRSVDAGQWEAGRAQGFPRLGLMVYIIMPQAVRNMIPPLAGQIISTIKDSAIVSVISIQELTFQGMQLMATTYLTMEVWTCVALLYFVLTFSCSMGAARLEHLLRRRYTV</sequence>
<dbReference type="GO" id="GO:0043190">
    <property type="term" value="C:ATP-binding cassette (ABC) transporter complex"/>
    <property type="evidence" value="ECO:0007669"/>
    <property type="project" value="InterPro"/>
</dbReference>
<evidence type="ECO:0000256" key="4">
    <source>
        <dbReference type="ARBA" id="ARBA00022448"/>
    </source>
</evidence>
<dbReference type="SUPFAM" id="SSF161098">
    <property type="entry name" value="MetI-like"/>
    <property type="match status" value="1"/>
</dbReference>